<feature type="compositionally biased region" description="Polar residues" evidence="10">
    <location>
        <begin position="797"/>
        <end position="811"/>
    </location>
</feature>
<dbReference type="SMART" id="SM00647">
    <property type="entry name" value="IBR"/>
    <property type="match status" value="2"/>
</dbReference>
<dbReference type="Pfam" id="PF16678">
    <property type="entry name" value="UBA_HOIP"/>
    <property type="match status" value="1"/>
</dbReference>
<dbReference type="InterPro" id="IPR001876">
    <property type="entry name" value="Znf_RanBP2"/>
</dbReference>
<dbReference type="GO" id="GO:0097039">
    <property type="term" value="P:protein linear polyubiquitination"/>
    <property type="evidence" value="ECO:0007669"/>
    <property type="project" value="TreeGrafter"/>
</dbReference>
<feature type="domain" description="RING-type" evidence="11">
    <location>
        <begin position="2061"/>
        <end position="2110"/>
    </location>
</feature>
<dbReference type="GO" id="GO:1990450">
    <property type="term" value="F:linear polyubiquitin binding"/>
    <property type="evidence" value="ECO:0007669"/>
    <property type="project" value="TreeGrafter"/>
</dbReference>
<dbReference type="PANTHER" id="PTHR16004">
    <property type="entry name" value="RING FINGER PROTEIN 31-RELATED"/>
    <property type="match status" value="1"/>
</dbReference>
<feature type="compositionally biased region" description="Low complexity" evidence="10">
    <location>
        <begin position="9"/>
        <end position="24"/>
    </location>
</feature>
<keyword evidence="6" id="KW-0833">Ubl conjugation pathway</keyword>
<feature type="region of interest" description="Disordered" evidence="10">
    <location>
        <begin position="1"/>
        <end position="54"/>
    </location>
</feature>
<keyword evidence="7" id="KW-0862">Zinc</keyword>
<feature type="region of interest" description="Disordered" evidence="10">
    <location>
        <begin position="1281"/>
        <end position="1312"/>
    </location>
</feature>
<dbReference type="Gene3D" id="2.30.30.380">
    <property type="entry name" value="Zn-finger domain of Sec23/24"/>
    <property type="match status" value="1"/>
</dbReference>
<evidence type="ECO:0000259" key="11">
    <source>
        <dbReference type="PROSITE" id="PS50089"/>
    </source>
</evidence>
<feature type="region of interest" description="Disordered" evidence="10">
    <location>
        <begin position="1917"/>
        <end position="1980"/>
    </location>
</feature>
<keyword evidence="14" id="KW-1185">Reference proteome</keyword>
<feature type="compositionally biased region" description="Low complexity" evidence="10">
    <location>
        <begin position="512"/>
        <end position="523"/>
    </location>
</feature>
<evidence type="ECO:0000256" key="2">
    <source>
        <dbReference type="ARBA" id="ARBA00022679"/>
    </source>
</evidence>
<dbReference type="InterPro" id="IPR044066">
    <property type="entry name" value="TRIAD_supradom"/>
</dbReference>
<keyword evidence="4" id="KW-0677">Repeat</keyword>
<feature type="compositionally biased region" description="Basic and acidic residues" evidence="10">
    <location>
        <begin position="1281"/>
        <end position="1294"/>
    </location>
</feature>
<feature type="region of interest" description="Disordered" evidence="10">
    <location>
        <begin position="1233"/>
        <end position="1258"/>
    </location>
</feature>
<dbReference type="CDD" id="cd20337">
    <property type="entry name" value="BRcat_RBR_HOIP"/>
    <property type="match status" value="1"/>
</dbReference>
<dbReference type="Gene3D" id="1.20.120.1750">
    <property type="match status" value="1"/>
</dbReference>
<feature type="compositionally biased region" description="Basic and acidic residues" evidence="10">
    <location>
        <begin position="664"/>
        <end position="687"/>
    </location>
</feature>
<feature type="region of interest" description="Disordered" evidence="10">
    <location>
        <begin position="316"/>
        <end position="590"/>
    </location>
</feature>
<dbReference type="Gene3D" id="3.30.40.10">
    <property type="entry name" value="Zinc/RING finger domain, C3HC4 (zinc finger)"/>
    <property type="match status" value="1"/>
</dbReference>
<feature type="region of interest" description="Disordered" evidence="10">
    <location>
        <begin position="656"/>
        <end position="749"/>
    </location>
</feature>
<sequence>MQGNEKWRAAASATSPSARLRAARTMPQWLQVRGSGLPPPPPPPPDNPPPIEPDYEVIEFPAQQTYSNTPLHRNIGDGKERSDGKRCDLCGSSSPAVRCSQCNQQTFCISCDEMYHRHPKRQAHIRKDLSDGAAISNRPTQPTRPPLPPKGESTPAPVPPPRRNKRFLAAQRTGTLDQGGPATNRVGFVGSLKRIINPRQQPFTPFYPDGQVPVGHSPIEFQEHINPLNFRQQNGMNDWQMFKGHRSGSFGALNGPGFSPMMQAHSMAQLNCASCHHGPPMWNDWSHGGPPPMGPWGDIPPPGSWHSTAWLNQPMRNEVSHGSSSRRSSFRSERRRNIESGSTGSDEDERMSTRGGRGGPQRNMVSPALSRRSRPTVQSEYDSEDEEEEENARRTWRNPSNRTAALQPHVSQLDHRRLPTRRASLVEGNARPYRHQDDDTLSTHGGARRLSSTLSHMNKSNMLADDRGRGSSGHFEPITGRHNDHEKTNSSHRNRKYYYDDNSSIKGESYSEEISSARSSQRASDLEDSQTLSERKKSSDTMKNNVRSNNRGKSRHERVSETVNTRRTSPVHYRNKNRGEPSSDSLDENSLAETFSKNNLKAEHEEIEATFEDNENEGEEEEEMGPIPETEWDCIHCTFVNEPGSRVCAVCCKTTMRPKAHKSQPPDDKIKVGRNNSEKKVGAEQVRHGTIAALAEKNTMKPSSKSSSSAKVEAQQTGRGLEEENELNKRLTSKGTSPPPQSISTQTYDVGGYKLKRTASLADYEWKSPQRSHSRQSLLSDTHSLPVTPPKGRSPDRFSQTDLNSTSSAAQSLFHPQRKTSEPAALFTSNRNTRRAGSQPPDYMSSLVQKQVRQGMEMVKLMKEAEDNGFSADDLAVALTHSEDEDPVEWLKQNWRNMIDTVVTLATNYGHERKENTVGTISASEARDALRLHDGNVWAAVTECVDQRQRKYAELLSRGNFSREDIVTMLTAHHGNLEDAYTELNKSQLKPFLMRIWGPPQSSNHDNADFTKLAHDEGAVGWGGGGGSGSKLLEQVSHYNNINDDRINKWLEHGKHYKRNSESMMHLNYIGQSDTTIQRTTSYCNLNRKPINSRNSDINRYLECYFKANNNSLKIRDNDKTRYTSLINLNNNSLYDYRSNISDNISLIEAINKGDNIRGSAVQFYRGNEPSSSASSQFNFNYTEQVQYENLEVPNNNVNDSGTSSSNELNAERERFINEVNALRQAYEGETNVKLEENDVQSDISTSESSYESLSASDDLQENLLEEDLTLKYDQSIGKRNETNSHKGIIDSTKHLVSSPVSDSDTLEQRSPNNVNATAVNQPLVQVPLESLAVYTPVSEKEQYSPNNVATEVKQPLVDVPVENPAGRTYVYDSVALEQRSPNNAASEFKKELVKIPVENLAGYHTPVSEKEQRSPNNVATAVKQPLVEVPVENLAVYTPVSEKEQRSPNNVATAVKQPLVEVPVENLAVYTPVSEKEQRSPNNVATEAKQQLGDVPIKNLAEDMPVSEKEQRSPNNVATEAKQQLNDVSANNETLLLNNVNHPKQYNNEINQQTFIADPEIIAIEQTELNLVVDINNGAVNNGQTLLINEFKSGKEVLDEVSSVKDKPDIINNVGKLVREEDKEINGHTGEEIVNEMETDKRENLKNKDRDAASQIDLTAVMQELANKEEKSKEPYKEYINEIILNEGKLNTLVINYENSEDVVNSRSDDNGGSNSQKTAEVFNESNKEQTIANLVEINVSASAQIPGTSSANSPVTAIYKKHRNDNNSHLVTIASDGNSDKDISSLPTDSEKDLSSISEDIAVISSSGGVEKDKGEVELISSAPSQHINDINVDNNKKQEVNEVKEMKGEFENNLDSSSNQLLTLLKESLSKEDVVERIVSTLFQTVLRASVDLQCFNNLEQNSSAAAVKRKLTSETSSNCQSESEENSDSIFFETPENMENDRNRGNGEIEVARKSSRAMEEAEDYVNGEGNGEDSEERVVVSVERSECGSPPVVITDDELKQKEIRRVLAEGLVNGYEQAELAVELMAMKFDEEQSILAAKECKSLQTAITFLQQECYLCAGKYSLKQMISMLECDHRCCIECANNYFTLQITERSINDCVCPFCKEPDLSKLEEDRALNYFSNLDIFLKAIVQHRVHELFQRKLRDRTLMQDPNFKWCIKCSSGFIANPQQKRLICPDCKTITCAKCKLPWEKEHDKMSCEEFAAWKEYNDPDNQLSRHLEENGVTCPKCNNRYILSKGGCMHLTCPQCKYEFCSGCGKQFLMGSKCKVSDYCEKLGLHSHHPRNCLFYLRDKEPALLQKLLEDNGIAYKRNETQQSKRCNIQLLRETADGLVETECGYPIEEEGLCRTHFIEHLVNIINIERTDPAPAMDLTDAQQELRRHGKTVPIRPEETTDRAYLDSCIKMILEEIPLE</sequence>
<dbReference type="Pfam" id="PF22191">
    <property type="entry name" value="IBR_1"/>
    <property type="match status" value="1"/>
</dbReference>
<evidence type="ECO:0000259" key="12">
    <source>
        <dbReference type="PROSITE" id="PS51873"/>
    </source>
</evidence>
<evidence type="ECO:0000256" key="1">
    <source>
        <dbReference type="ARBA" id="ARBA00008278"/>
    </source>
</evidence>
<feature type="compositionally biased region" description="Basic and acidic residues" evidence="10">
    <location>
        <begin position="479"/>
        <end position="489"/>
    </location>
</feature>
<dbReference type="InterPro" id="IPR026254">
    <property type="entry name" value="RNF31-like"/>
</dbReference>
<dbReference type="EMBL" id="JAPXFL010000002">
    <property type="protein sequence ID" value="KAK9511229.1"/>
    <property type="molecule type" value="Genomic_DNA"/>
</dbReference>
<comment type="caution">
    <text evidence="13">The sequence shown here is derived from an EMBL/GenBank/DDBJ whole genome shotgun (WGS) entry which is preliminary data.</text>
</comment>
<feature type="compositionally biased region" description="Acidic residues" evidence="10">
    <location>
        <begin position="381"/>
        <end position="390"/>
    </location>
</feature>
<keyword evidence="2" id="KW-0808">Transferase</keyword>
<reference evidence="13 14" key="1">
    <citation type="submission" date="2022-12" db="EMBL/GenBank/DDBJ databases">
        <title>Chromosome-level genome assembly of true bugs.</title>
        <authorList>
            <person name="Ma L."/>
            <person name="Li H."/>
        </authorList>
    </citation>
    <scope>NUCLEOTIDE SEQUENCE [LARGE SCALE GENOMIC DNA]</scope>
    <source>
        <strain evidence="13">Lab_2022b</strain>
    </source>
</reference>
<dbReference type="CDD" id="cd19815">
    <property type="entry name" value="Bbox1_HOIP"/>
    <property type="match status" value="1"/>
</dbReference>
<evidence type="ECO:0000256" key="7">
    <source>
        <dbReference type="ARBA" id="ARBA00022833"/>
    </source>
</evidence>
<dbReference type="SMART" id="SM00547">
    <property type="entry name" value="ZnF_RBZ"/>
    <property type="match status" value="1"/>
</dbReference>
<feature type="compositionally biased region" description="Polar residues" evidence="10">
    <location>
        <begin position="450"/>
        <end position="461"/>
    </location>
</feature>
<dbReference type="InterPro" id="IPR047540">
    <property type="entry name" value="BRcat_RBR_RNF31-like"/>
</dbReference>
<evidence type="ECO:0000256" key="8">
    <source>
        <dbReference type="PROSITE-ProRule" id="PRU00175"/>
    </source>
</evidence>
<dbReference type="PROSITE" id="PS01358">
    <property type="entry name" value="ZF_RANBP2_1"/>
    <property type="match status" value="1"/>
</dbReference>
<dbReference type="InterPro" id="IPR047543">
    <property type="entry name" value="Bbox1_RNF31-like"/>
</dbReference>
<evidence type="ECO:0000313" key="13">
    <source>
        <dbReference type="EMBL" id="KAK9511229.1"/>
    </source>
</evidence>
<dbReference type="InterPro" id="IPR013083">
    <property type="entry name" value="Znf_RING/FYVE/PHD"/>
</dbReference>
<feature type="compositionally biased region" description="Low complexity" evidence="10">
    <location>
        <begin position="1242"/>
        <end position="1258"/>
    </location>
</feature>
<evidence type="ECO:0000256" key="9">
    <source>
        <dbReference type="SAM" id="Coils"/>
    </source>
</evidence>
<feature type="compositionally biased region" description="Basic and acidic residues" evidence="10">
    <location>
        <begin position="720"/>
        <end position="729"/>
    </location>
</feature>
<evidence type="ECO:0000313" key="14">
    <source>
        <dbReference type="Proteomes" id="UP001461498"/>
    </source>
</evidence>
<comment type="similarity">
    <text evidence="1">Belongs to the RBR family.</text>
</comment>
<dbReference type="GO" id="GO:0071797">
    <property type="term" value="C:LUBAC complex"/>
    <property type="evidence" value="ECO:0007669"/>
    <property type="project" value="InterPro"/>
</dbReference>
<dbReference type="Pfam" id="PF01485">
    <property type="entry name" value="IBR"/>
    <property type="match status" value="1"/>
</dbReference>
<feature type="coiled-coil region" evidence="9">
    <location>
        <begin position="597"/>
        <end position="624"/>
    </location>
</feature>
<dbReference type="Gene3D" id="1.10.8.10">
    <property type="entry name" value="DNA helicase RuvA subunit, C-terminal domain"/>
    <property type="match status" value="1"/>
</dbReference>
<dbReference type="GO" id="GO:0061630">
    <property type="term" value="F:ubiquitin protein ligase activity"/>
    <property type="evidence" value="ECO:0007669"/>
    <property type="project" value="TreeGrafter"/>
</dbReference>
<dbReference type="GO" id="GO:0070530">
    <property type="term" value="F:K63-linked polyubiquitin modification-dependent protein binding"/>
    <property type="evidence" value="ECO:0007669"/>
    <property type="project" value="TreeGrafter"/>
</dbReference>
<dbReference type="Gene3D" id="6.10.140.1100">
    <property type="match status" value="1"/>
</dbReference>
<keyword evidence="9" id="KW-0175">Coiled coil</keyword>
<feature type="compositionally biased region" description="Polar residues" evidence="10">
    <location>
        <begin position="769"/>
        <end position="785"/>
    </location>
</feature>
<dbReference type="PROSITE" id="PS51873">
    <property type="entry name" value="TRIAD"/>
    <property type="match status" value="1"/>
</dbReference>
<evidence type="ECO:0000256" key="10">
    <source>
        <dbReference type="SAM" id="MobiDB-lite"/>
    </source>
</evidence>
<feature type="region of interest" description="Disordered" evidence="10">
    <location>
        <begin position="1774"/>
        <end position="1794"/>
    </location>
</feature>
<protein>
    <recommendedName>
        <fullName evidence="15">RBR-type E3 ubiquitin transferase</fullName>
    </recommendedName>
</protein>
<feature type="compositionally biased region" description="Basic and acidic residues" evidence="10">
    <location>
        <begin position="1780"/>
        <end position="1794"/>
    </location>
</feature>
<dbReference type="SUPFAM" id="SSF57850">
    <property type="entry name" value="RING/U-box"/>
    <property type="match status" value="3"/>
</dbReference>
<dbReference type="PROSITE" id="PS50089">
    <property type="entry name" value="ZF_RING_2"/>
    <property type="match status" value="1"/>
</dbReference>
<evidence type="ECO:0008006" key="15">
    <source>
        <dbReference type="Google" id="ProtNLM"/>
    </source>
</evidence>
<gene>
    <name evidence="13" type="ORF">O3M35_005827</name>
</gene>
<feature type="domain" description="RING-type" evidence="12">
    <location>
        <begin position="2057"/>
        <end position="2290"/>
    </location>
</feature>
<keyword evidence="3" id="KW-0479">Metal-binding</keyword>
<evidence type="ECO:0000256" key="4">
    <source>
        <dbReference type="ARBA" id="ARBA00022737"/>
    </source>
</evidence>
<dbReference type="InterPro" id="IPR001841">
    <property type="entry name" value="Znf_RING"/>
</dbReference>
<feature type="compositionally biased region" description="Pro residues" evidence="10">
    <location>
        <begin position="37"/>
        <end position="52"/>
    </location>
</feature>
<dbReference type="InterPro" id="IPR047542">
    <property type="entry name" value="Rcat_RBR_RNF31-like"/>
</dbReference>
<keyword evidence="5 8" id="KW-0863">Zinc-finger</keyword>
<evidence type="ECO:0000256" key="6">
    <source>
        <dbReference type="ARBA" id="ARBA00022786"/>
    </source>
</evidence>
<dbReference type="Proteomes" id="UP001461498">
    <property type="component" value="Unassembled WGS sequence"/>
</dbReference>
<dbReference type="Pfam" id="PF18091">
    <property type="entry name" value="E3_UbLigase_RBR"/>
    <property type="match status" value="1"/>
</dbReference>
<organism evidence="13 14">
    <name type="scientific">Rhynocoris fuscipes</name>
    <dbReference type="NCBI Taxonomy" id="488301"/>
    <lineage>
        <taxon>Eukaryota</taxon>
        <taxon>Metazoa</taxon>
        <taxon>Ecdysozoa</taxon>
        <taxon>Arthropoda</taxon>
        <taxon>Hexapoda</taxon>
        <taxon>Insecta</taxon>
        <taxon>Pterygota</taxon>
        <taxon>Neoptera</taxon>
        <taxon>Paraneoptera</taxon>
        <taxon>Hemiptera</taxon>
        <taxon>Heteroptera</taxon>
        <taxon>Panheteroptera</taxon>
        <taxon>Cimicomorpha</taxon>
        <taxon>Reduviidae</taxon>
        <taxon>Harpactorinae</taxon>
        <taxon>Harpactorini</taxon>
        <taxon>Rhynocoris</taxon>
    </lineage>
</organism>
<dbReference type="PANTHER" id="PTHR16004:SF2">
    <property type="entry name" value="E3 UBIQUITIN-PROTEIN LIGASE LUBEL"/>
    <property type="match status" value="1"/>
</dbReference>
<name>A0AAW1DLR1_9HEMI</name>
<dbReference type="GO" id="GO:0036435">
    <property type="term" value="F:K48-linked polyubiquitin modification-dependent protein binding"/>
    <property type="evidence" value="ECO:0007669"/>
    <property type="project" value="TreeGrafter"/>
</dbReference>
<dbReference type="InterPro" id="IPR002867">
    <property type="entry name" value="IBR_dom"/>
</dbReference>
<dbReference type="InterPro" id="IPR032065">
    <property type="entry name" value="RNF31-UBA"/>
</dbReference>
<proteinExistence type="inferred from homology"/>
<feature type="region of interest" description="Disordered" evidence="10">
    <location>
        <begin position="132"/>
        <end position="163"/>
    </location>
</feature>
<dbReference type="InterPro" id="IPR041031">
    <property type="entry name" value="RNF31_C"/>
</dbReference>
<evidence type="ECO:0000256" key="3">
    <source>
        <dbReference type="ARBA" id="ARBA00022723"/>
    </source>
</evidence>
<dbReference type="CDD" id="cd20351">
    <property type="entry name" value="Rcat_RBR_HOIP"/>
    <property type="match status" value="1"/>
</dbReference>
<evidence type="ECO:0000256" key="5">
    <source>
        <dbReference type="ARBA" id="ARBA00022771"/>
    </source>
</evidence>
<accession>A0AAW1DLR1</accession>
<dbReference type="GO" id="GO:0008270">
    <property type="term" value="F:zinc ion binding"/>
    <property type="evidence" value="ECO:0007669"/>
    <property type="project" value="UniProtKB-KW"/>
</dbReference>
<feature type="compositionally biased region" description="Basic and acidic residues" evidence="10">
    <location>
        <begin position="1943"/>
        <end position="1964"/>
    </location>
</feature>
<feature type="compositionally biased region" description="Acidic residues" evidence="10">
    <location>
        <begin position="1965"/>
        <end position="1980"/>
    </location>
</feature>
<feature type="region of interest" description="Disordered" evidence="10">
    <location>
        <begin position="765"/>
        <end position="843"/>
    </location>
</feature>
<feature type="compositionally biased region" description="Polar residues" evidence="10">
    <location>
        <begin position="1295"/>
        <end position="1312"/>
    </location>
</feature>